<sequence>MGLYGPPPAPAAQPGPSVLSSVLSVPSVPPTLAVATERTKKKKVQSRVKDEDTTYKREKAFNIRQYCGQLKLKETGRKGFKGYNHCPSTTPPKRQRRGRTSSRAQTCFRPHSLEGICLRPGWIFPLNYRQILEGSNTVHH</sequence>
<evidence type="ECO:0000313" key="2">
    <source>
        <dbReference type="EMBL" id="GFO46980.1"/>
    </source>
</evidence>
<reference evidence="2 3" key="1">
    <citation type="journal article" date="2021" name="Elife">
        <title>Chloroplast acquisition without the gene transfer in kleptoplastic sea slugs, Plakobranchus ocellatus.</title>
        <authorList>
            <person name="Maeda T."/>
            <person name="Takahashi S."/>
            <person name="Yoshida T."/>
            <person name="Shimamura S."/>
            <person name="Takaki Y."/>
            <person name="Nagai Y."/>
            <person name="Toyoda A."/>
            <person name="Suzuki Y."/>
            <person name="Arimoto A."/>
            <person name="Ishii H."/>
            <person name="Satoh N."/>
            <person name="Nishiyama T."/>
            <person name="Hasebe M."/>
            <person name="Maruyama T."/>
            <person name="Minagawa J."/>
            <person name="Obokata J."/>
            <person name="Shigenobu S."/>
        </authorList>
    </citation>
    <scope>NUCLEOTIDE SEQUENCE [LARGE SCALE GENOMIC DNA]</scope>
</reference>
<comment type="caution">
    <text evidence="2">The sequence shown here is derived from an EMBL/GenBank/DDBJ whole genome shotgun (WGS) entry which is preliminary data.</text>
</comment>
<evidence type="ECO:0000313" key="3">
    <source>
        <dbReference type="Proteomes" id="UP000735302"/>
    </source>
</evidence>
<name>A0AAV4DSI0_9GAST</name>
<dbReference type="AlphaFoldDB" id="A0AAV4DSI0"/>
<accession>A0AAV4DSI0</accession>
<feature type="compositionally biased region" description="Pro residues" evidence="1">
    <location>
        <begin position="1"/>
        <end position="13"/>
    </location>
</feature>
<keyword evidence="3" id="KW-1185">Reference proteome</keyword>
<dbReference type="Proteomes" id="UP000735302">
    <property type="component" value="Unassembled WGS sequence"/>
</dbReference>
<proteinExistence type="predicted"/>
<feature type="region of interest" description="Disordered" evidence="1">
    <location>
        <begin position="1"/>
        <end position="23"/>
    </location>
</feature>
<dbReference type="EMBL" id="BLXT01008249">
    <property type="protein sequence ID" value="GFO46980.1"/>
    <property type="molecule type" value="Genomic_DNA"/>
</dbReference>
<organism evidence="2 3">
    <name type="scientific">Plakobranchus ocellatus</name>
    <dbReference type="NCBI Taxonomy" id="259542"/>
    <lineage>
        <taxon>Eukaryota</taxon>
        <taxon>Metazoa</taxon>
        <taxon>Spiralia</taxon>
        <taxon>Lophotrochozoa</taxon>
        <taxon>Mollusca</taxon>
        <taxon>Gastropoda</taxon>
        <taxon>Heterobranchia</taxon>
        <taxon>Euthyneura</taxon>
        <taxon>Panpulmonata</taxon>
        <taxon>Sacoglossa</taxon>
        <taxon>Placobranchoidea</taxon>
        <taxon>Plakobranchidae</taxon>
        <taxon>Plakobranchus</taxon>
    </lineage>
</organism>
<feature type="compositionally biased region" description="Low complexity" evidence="1">
    <location>
        <begin position="14"/>
        <end position="23"/>
    </location>
</feature>
<evidence type="ECO:0000256" key="1">
    <source>
        <dbReference type="SAM" id="MobiDB-lite"/>
    </source>
</evidence>
<protein>
    <submittedName>
        <fullName evidence="2">Uncharacterized protein</fullName>
    </submittedName>
</protein>
<gene>
    <name evidence="2" type="ORF">PoB_007348500</name>
</gene>
<feature type="region of interest" description="Disordered" evidence="1">
    <location>
        <begin position="78"/>
        <end position="104"/>
    </location>
</feature>